<dbReference type="EMBL" id="JAESDN010000008">
    <property type="protein sequence ID" value="KAG7046411.1"/>
    <property type="molecule type" value="Genomic_DNA"/>
</dbReference>
<reference evidence="2" key="1">
    <citation type="submission" date="2021-05" db="EMBL/GenBank/DDBJ databases">
        <title>Comparative genomics of three Colletotrichum scovillei strains and genetic complementation revealed genes involved fungal growth and virulence on chili pepper.</title>
        <authorList>
            <person name="Hsieh D.-K."/>
            <person name="Chuang S.-C."/>
            <person name="Chen C.-Y."/>
            <person name="Chao Y.-T."/>
            <person name="Lu M.-Y.J."/>
            <person name="Lee M.-H."/>
            <person name="Shih M.-C."/>
        </authorList>
    </citation>
    <scope>NUCLEOTIDE SEQUENCE</scope>
    <source>
        <strain evidence="2">Coll-153</strain>
    </source>
</reference>
<organism evidence="2 3">
    <name type="scientific">Colletotrichum scovillei</name>
    <dbReference type="NCBI Taxonomy" id="1209932"/>
    <lineage>
        <taxon>Eukaryota</taxon>
        <taxon>Fungi</taxon>
        <taxon>Dikarya</taxon>
        <taxon>Ascomycota</taxon>
        <taxon>Pezizomycotina</taxon>
        <taxon>Sordariomycetes</taxon>
        <taxon>Hypocreomycetidae</taxon>
        <taxon>Glomerellales</taxon>
        <taxon>Glomerellaceae</taxon>
        <taxon>Colletotrichum</taxon>
        <taxon>Colletotrichum acutatum species complex</taxon>
    </lineage>
</organism>
<proteinExistence type="predicted"/>
<protein>
    <submittedName>
        <fullName evidence="2">Tyrocidine synthetase 1</fullName>
    </submittedName>
</protein>
<dbReference type="Proteomes" id="UP000699042">
    <property type="component" value="Unassembled WGS sequence"/>
</dbReference>
<evidence type="ECO:0000256" key="1">
    <source>
        <dbReference type="SAM" id="MobiDB-lite"/>
    </source>
</evidence>
<keyword evidence="3" id="KW-1185">Reference proteome</keyword>
<comment type="caution">
    <text evidence="2">The sequence shown here is derived from an EMBL/GenBank/DDBJ whole genome shotgun (WGS) entry which is preliminary data.</text>
</comment>
<feature type="region of interest" description="Disordered" evidence="1">
    <location>
        <begin position="1"/>
        <end position="34"/>
    </location>
</feature>
<dbReference type="AlphaFoldDB" id="A0A9P7R212"/>
<evidence type="ECO:0000313" key="3">
    <source>
        <dbReference type="Proteomes" id="UP000699042"/>
    </source>
</evidence>
<gene>
    <name evidence="2" type="ORF">JMJ77_014642</name>
</gene>
<accession>A0A9P7R212</accession>
<sequence length="34" mass="3764">MRLLTAGSDAGFRRRSFRRSSSRGMQTHPPASSV</sequence>
<evidence type="ECO:0000313" key="2">
    <source>
        <dbReference type="EMBL" id="KAG7046411.1"/>
    </source>
</evidence>
<name>A0A9P7R212_9PEZI</name>